<dbReference type="EMBL" id="KV745024">
    <property type="protein sequence ID" value="OCK79077.1"/>
    <property type="molecule type" value="Genomic_DNA"/>
</dbReference>
<accession>A0A8E2E804</accession>
<name>A0A8E2E804_9PEZI</name>
<proteinExistence type="predicted"/>
<reference evidence="2 3" key="1">
    <citation type="journal article" date="2016" name="Nat. Commun.">
        <title>Ectomycorrhizal ecology is imprinted in the genome of the dominant symbiotic fungus Cenococcum geophilum.</title>
        <authorList>
            <consortium name="DOE Joint Genome Institute"/>
            <person name="Peter M."/>
            <person name="Kohler A."/>
            <person name="Ohm R.A."/>
            <person name="Kuo A."/>
            <person name="Krutzmann J."/>
            <person name="Morin E."/>
            <person name="Arend M."/>
            <person name="Barry K.W."/>
            <person name="Binder M."/>
            <person name="Choi C."/>
            <person name="Clum A."/>
            <person name="Copeland A."/>
            <person name="Grisel N."/>
            <person name="Haridas S."/>
            <person name="Kipfer T."/>
            <person name="LaButti K."/>
            <person name="Lindquist E."/>
            <person name="Lipzen A."/>
            <person name="Maire R."/>
            <person name="Meier B."/>
            <person name="Mihaltcheva S."/>
            <person name="Molinier V."/>
            <person name="Murat C."/>
            <person name="Poggeler S."/>
            <person name="Quandt C.A."/>
            <person name="Sperisen C."/>
            <person name="Tritt A."/>
            <person name="Tisserant E."/>
            <person name="Crous P.W."/>
            <person name="Henrissat B."/>
            <person name="Nehls U."/>
            <person name="Egli S."/>
            <person name="Spatafora J.W."/>
            <person name="Grigoriev I.V."/>
            <person name="Martin F.M."/>
        </authorList>
    </citation>
    <scope>NUCLEOTIDE SEQUENCE [LARGE SCALE GENOMIC DNA]</scope>
    <source>
        <strain evidence="2 3">CBS 459.81</strain>
    </source>
</reference>
<keyword evidence="1" id="KW-1133">Transmembrane helix</keyword>
<keyword evidence="3" id="KW-1185">Reference proteome</keyword>
<keyword evidence="1" id="KW-0812">Transmembrane</keyword>
<feature type="transmembrane region" description="Helical" evidence="1">
    <location>
        <begin position="22"/>
        <end position="42"/>
    </location>
</feature>
<gene>
    <name evidence="2" type="ORF">K432DRAFT_78255</name>
</gene>
<protein>
    <submittedName>
        <fullName evidence="2">Uncharacterized protein</fullName>
    </submittedName>
</protein>
<evidence type="ECO:0000313" key="2">
    <source>
        <dbReference type="EMBL" id="OCK79077.1"/>
    </source>
</evidence>
<keyword evidence="1" id="KW-0472">Membrane</keyword>
<evidence type="ECO:0000313" key="3">
    <source>
        <dbReference type="Proteomes" id="UP000250266"/>
    </source>
</evidence>
<organism evidence="2 3">
    <name type="scientific">Lepidopterella palustris CBS 459.81</name>
    <dbReference type="NCBI Taxonomy" id="1314670"/>
    <lineage>
        <taxon>Eukaryota</taxon>
        <taxon>Fungi</taxon>
        <taxon>Dikarya</taxon>
        <taxon>Ascomycota</taxon>
        <taxon>Pezizomycotina</taxon>
        <taxon>Dothideomycetes</taxon>
        <taxon>Pleosporomycetidae</taxon>
        <taxon>Mytilinidiales</taxon>
        <taxon>Argynnaceae</taxon>
        <taxon>Lepidopterella</taxon>
    </lineage>
</organism>
<evidence type="ECO:0000256" key="1">
    <source>
        <dbReference type="SAM" id="Phobius"/>
    </source>
</evidence>
<dbReference type="OrthoDB" id="438440at2759"/>
<sequence length="59" mass="7046">MRNYECTVFHFGLGNLFYWEKAQSGLGLFGWYGVNFIFWVCLDTSKRFAQLWFLCSFSL</sequence>
<dbReference type="AlphaFoldDB" id="A0A8E2E804"/>
<dbReference type="Proteomes" id="UP000250266">
    <property type="component" value="Unassembled WGS sequence"/>
</dbReference>